<protein>
    <submittedName>
        <fullName evidence="1">Uncharacterized protein</fullName>
    </submittedName>
</protein>
<keyword evidence="2" id="KW-1185">Reference proteome</keyword>
<comment type="caution">
    <text evidence="1">The sequence shown here is derived from an EMBL/GenBank/DDBJ whole genome shotgun (WGS) entry which is preliminary data.</text>
</comment>
<proteinExistence type="predicted"/>
<dbReference type="AlphaFoldDB" id="A0A4Y2BXR3"/>
<name>A0A4Y2BXR3_ARAVE</name>
<evidence type="ECO:0000313" key="2">
    <source>
        <dbReference type="Proteomes" id="UP000499080"/>
    </source>
</evidence>
<accession>A0A4Y2BXR3</accession>
<evidence type="ECO:0000313" key="1">
    <source>
        <dbReference type="EMBL" id="GBL97031.1"/>
    </source>
</evidence>
<reference evidence="1 2" key="1">
    <citation type="journal article" date="2019" name="Sci. Rep.">
        <title>Orb-weaving spider Araneus ventricosus genome elucidates the spidroin gene catalogue.</title>
        <authorList>
            <person name="Kono N."/>
            <person name="Nakamura H."/>
            <person name="Ohtoshi R."/>
            <person name="Moran D.A.P."/>
            <person name="Shinohara A."/>
            <person name="Yoshida Y."/>
            <person name="Fujiwara M."/>
            <person name="Mori M."/>
            <person name="Tomita M."/>
            <person name="Arakawa K."/>
        </authorList>
    </citation>
    <scope>NUCLEOTIDE SEQUENCE [LARGE SCALE GENOMIC DNA]</scope>
</reference>
<sequence>MSIRQPIDTEEPNLHRQCNHQNKKAYFLSYLGDRVKNNSANVTPTINPLNIETARIPLPRNSLLKIIKRKDYVEGKDSKRSLGGKEVVRRNEKSLEIGRFNSLTPKPAVLGHETSILVGRISAGYCSESREKAVGRMGIKGPLGVEIRDERPSIDIIHHSYE</sequence>
<organism evidence="1 2">
    <name type="scientific">Araneus ventricosus</name>
    <name type="common">Orbweaver spider</name>
    <name type="synonym">Epeira ventricosa</name>
    <dbReference type="NCBI Taxonomy" id="182803"/>
    <lineage>
        <taxon>Eukaryota</taxon>
        <taxon>Metazoa</taxon>
        <taxon>Ecdysozoa</taxon>
        <taxon>Arthropoda</taxon>
        <taxon>Chelicerata</taxon>
        <taxon>Arachnida</taxon>
        <taxon>Araneae</taxon>
        <taxon>Araneomorphae</taxon>
        <taxon>Entelegynae</taxon>
        <taxon>Araneoidea</taxon>
        <taxon>Araneidae</taxon>
        <taxon>Araneus</taxon>
    </lineage>
</organism>
<dbReference type="Proteomes" id="UP000499080">
    <property type="component" value="Unassembled WGS sequence"/>
</dbReference>
<gene>
    <name evidence="1" type="ORF">AVEN_254083_1</name>
</gene>
<dbReference type="EMBL" id="BGPR01000126">
    <property type="protein sequence ID" value="GBL97031.1"/>
    <property type="molecule type" value="Genomic_DNA"/>
</dbReference>